<keyword evidence="3" id="KW-1185">Reference proteome</keyword>
<protein>
    <recommendedName>
        <fullName evidence="4">Cytochrome P450</fullName>
    </recommendedName>
</protein>
<dbReference type="GO" id="GO:0005506">
    <property type="term" value="F:iron ion binding"/>
    <property type="evidence" value="ECO:0007669"/>
    <property type="project" value="InterPro"/>
</dbReference>
<dbReference type="GO" id="GO:0020037">
    <property type="term" value="F:heme binding"/>
    <property type="evidence" value="ECO:0007669"/>
    <property type="project" value="InterPro"/>
</dbReference>
<name>A0A395I568_ASPHC</name>
<evidence type="ECO:0000313" key="2">
    <source>
        <dbReference type="EMBL" id="RAL15137.1"/>
    </source>
</evidence>
<dbReference type="GO" id="GO:0004497">
    <property type="term" value="F:monooxygenase activity"/>
    <property type="evidence" value="ECO:0007669"/>
    <property type="project" value="InterPro"/>
</dbReference>
<evidence type="ECO:0000313" key="3">
    <source>
        <dbReference type="Proteomes" id="UP000248961"/>
    </source>
</evidence>
<dbReference type="STRING" id="1450537.A0A395I568"/>
<keyword evidence="1" id="KW-1133">Transmembrane helix</keyword>
<dbReference type="EMBL" id="KZ824272">
    <property type="protein sequence ID" value="RAL15137.1"/>
    <property type="molecule type" value="Genomic_DNA"/>
</dbReference>
<keyword evidence="1" id="KW-0472">Membrane</keyword>
<accession>A0A395I568</accession>
<dbReference type="Proteomes" id="UP000248961">
    <property type="component" value="Unassembled WGS sequence"/>
</dbReference>
<keyword evidence="1" id="KW-0812">Transmembrane</keyword>
<dbReference type="Gene3D" id="1.10.630.10">
    <property type="entry name" value="Cytochrome P450"/>
    <property type="match status" value="1"/>
</dbReference>
<dbReference type="GO" id="GO:0016705">
    <property type="term" value="F:oxidoreductase activity, acting on paired donors, with incorporation or reduction of molecular oxygen"/>
    <property type="evidence" value="ECO:0007669"/>
    <property type="project" value="InterPro"/>
</dbReference>
<dbReference type="RefSeq" id="XP_025554291.1">
    <property type="nucleotide sequence ID" value="XM_025696741.1"/>
</dbReference>
<dbReference type="InterPro" id="IPR036396">
    <property type="entry name" value="Cyt_P450_sf"/>
</dbReference>
<sequence>MASHFAVLYILLSLPFCVSYLVSWGLYHWANRHSSSRDVRLPPRLPAAIPILGHTIPFLFDSASFVTRVTAYAGKLSCVRISLSMTGIYLFQEPEAVAALWKHPLLSSPIFIYTVGLRYLFGMKDKPLETYTADDTGPFRRPHSGTNVAPHNRSINTQRLQMSLSPRHEPGHRHHPWRPMPDLLQFFRDHVGRAILESLLGPLLLNANPNFLATLWEFDEATPWLAKRLP</sequence>
<dbReference type="VEuPathDB" id="FungiDB:BO97DRAFT_421928"/>
<dbReference type="AlphaFoldDB" id="A0A395I568"/>
<dbReference type="OrthoDB" id="1470350at2759"/>
<reference evidence="2 3" key="1">
    <citation type="submission" date="2018-02" db="EMBL/GenBank/DDBJ databases">
        <title>The genomes of Aspergillus section Nigri reveals drivers in fungal speciation.</title>
        <authorList>
            <consortium name="DOE Joint Genome Institute"/>
            <person name="Vesth T.C."/>
            <person name="Nybo J."/>
            <person name="Theobald S."/>
            <person name="Brandl J."/>
            <person name="Frisvad J.C."/>
            <person name="Nielsen K.F."/>
            <person name="Lyhne E.K."/>
            <person name="Kogle M.E."/>
            <person name="Kuo A."/>
            <person name="Riley R."/>
            <person name="Clum A."/>
            <person name="Nolan M."/>
            <person name="Lipzen A."/>
            <person name="Salamov A."/>
            <person name="Henrissat B."/>
            <person name="Wiebenga A."/>
            <person name="De vries R.P."/>
            <person name="Grigoriev I.V."/>
            <person name="Mortensen U.H."/>
            <person name="Andersen M.R."/>
            <person name="Baker S.E."/>
        </authorList>
    </citation>
    <scope>NUCLEOTIDE SEQUENCE [LARGE SCALE GENOMIC DNA]</scope>
    <source>
        <strain evidence="2 3">CBS 101889</strain>
    </source>
</reference>
<proteinExistence type="predicted"/>
<organism evidence="2 3">
    <name type="scientific">Aspergillus homomorphus (strain CBS 101889)</name>
    <dbReference type="NCBI Taxonomy" id="1450537"/>
    <lineage>
        <taxon>Eukaryota</taxon>
        <taxon>Fungi</taxon>
        <taxon>Dikarya</taxon>
        <taxon>Ascomycota</taxon>
        <taxon>Pezizomycotina</taxon>
        <taxon>Eurotiomycetes</taxon>
        <taxon>Eurotiomycetidae</taxon>
        <taxon>Eurotiales</taxon>
        <taxon>Aspergillaceae</taxon>
        <taxon>Aspergillus</taxon>
        <taxon>Aspergillus subgen. Circumdati</taxon>
    </lineage>
</organism>
<evidence type="ECO:0000256" key="1">
    <source>
        <dbReference type="SAM" id="Phobius"/>
    </source>
</evidence>
<evidence type="ECO:0008006" key="4">
    <source>
        <dbReference type="Google" id="ProtNLM"/>
    </source>
</evidence>
<dbReference type="GeneID" id="37201030"/>
<gene>
    <name evidence="2" type="ORF">BO97DRAFT_421928</name>
</gene>
<feature type="transmembrane region" description="Helical" evidence="1">
    <location>
        <begin position="6"/>
        <end position="27"/>
    </location>
</feature>